<dbReference type="SUPFAM" id="SSF56672">
    <property type="entry name" value="DNA/RNA polymerases"/>
    <property type="match status" value="1"/>
</dbReference>
<name>A0A1Q3D2F4_CEPFO</name>
<dbReference type="Proteomes" id="UP000187406">
    <property type="component" value="Unassembled WGS sequence"/>
</dbReference>
<gene>
    <name evidence="1" type="ORF">CFOL_v3_29913</name>
</gene>
<proteinExistence type="predicted"/>
<dbReference type="CDD" id="cd09272">
    <property type="entry name" value="RNase_HI_RT_Ty1"/>
    <property type="match status" value="1"/>
</dbReference>
<organism evidence="1 2">
    <name type="scientific">Cephalotus follicularis</name>
    <name type="common">Albany pitcher plant</name>
    <dbReference type="NCBI Taxonomy" id="3775"/>
    <lineage>
        <taxon>Eukaryota</taxon>
        <taxon>Viridiplantae</taxon>
        <taxon>Streptophyta</taxon>
        <taxon>Embryophyta</taxon>
        <taxon>Tracheophyta</taxon>
        <taxon>Spermatophyta</taxon>
        <taxon>Magnoliopsida</taxon>
        <taxon>eudicotyledons</taxon>
        <taxon>Gunneridae</taxon>
        <taxon>Pentapetalae</taxon>
        <taxon>rosids</taxon>
        <taxon>fabids</taxon>
        <taxon>Oxalidales</taxon>
        <taxon>Cephalotaceae</taxon>
        <taxon>Cephalotus</taxon>
    </lineage>
</organism>
<dbReference type="AlphaFoldDB" id="A0A1Q3D2F4"/>
<keyword evidence="2" id="KW-1185">Reference proteome</keyword>
<dbReference type="EMBL" id="BDDD01003921">
    <property type="protein sequence ID" value="GAV86483.1"/>
    <property type="molecule type" value="Genomic_DNA"/>
</dbReference>
<evidence type="ECO:0000313" key="1">
    <source>
        <dbReference type="EMBL" id="GAV86483.1"/>
    </source>
</evidence>
<comment type="caution">
    <text evidence="1">The sequence shown here is derived from an EMBL/GenBank/DDBJ whole genome shotgun (WGS) entry which is preliminary data.</text>
</comment>
<evidence type="ECO:0000313" key="2">
    <source>
        <dbReference type="Proteomes" id="UP000187406"/>
    </source>
</evidence>
<accession>A0A1Q3D2F4</accession>
<reference evidence="2" key="1">
    <citation type="submission" date="2016-04" db="EMBL/GenBank/DDBJ databases">
        <title>Cephalotus genome sequencing.</title>
        <authorList>
            <person name="Fukushima K."/>
            <person name="Hasebe M."/>
            <person name="Fang X."/>
        </authorList>
    </citation>
    <scope>NUCLEOTIDE SEQUENCE [LARGE SCALE GENOMIC DNA]</scope>
    <source>
        <strain evidence="2">cv. St1</strain>
    </source>
</reference>
<dbReference type="InterPro" id="IPR043502">
    <property type="entry name" value="DNA/RNA_pol_sf"/>
</dbReference>
<dbReference type="PANTHER" id="PTHR11439:SF442">
    <property type="entry name" value="CYSTEINE-RICH RLK (RECEPTOR-LIKE PROTEIN KINASE) 8"/>
    <property type="match status" value="1"/>
</dbReference>
<dbReference type="PANTHER" id="PTHR11439">
    <property type="entry name" value="GAG-POL-RELATED RETROTRANSPOSON"/>
    <property type="match status" value="1"/>
</dbReference>
<dbReference type="InParanoid" id="A0A1Q3D2F4"/>
<sequence>MSNKESMSISKPPFFDGNNYSHWKAKMTIFIQALDFNLWDIIIDGPELPHIISKEGIKTLKPRSSYTDDDRKKVQLNAKAKHVIICALNSNEFNRLSSCATAKEIWDRLEVTYEGTNQVKDAKINMLVREYEMFSMKENENISGMFVRFTNIINSLQSLNKCYTNSEMVRKILRCLPDKDEQGKCIDQKLYRSMIGSLLYLTASRPDILFSVCLCARFQSNPKESHLFTVKRIFKYLAYTPTLGLWYSQDSSFDLHSYSDADFGGYKVDRKSTSGSCQYLGSMLVSWFSKKQNSVALSTTEAEYIAVGSCCAQILWQKQQLVDYDVYVKNVSIKCDNTSSIYLAKNPVHHSRTKHIDIRYHFLREHVESGDILLEYIPTEKQVADIFTKPLDENSFSKFRRELGLCELE</sequence>
<dbReference type="Pfam" id="PF14223">
    <property type="entry name" value="Retrotran_gag_2"/>
    <property type="match status" value="1"/>
</dbReference>
<protein>
    <submittedName>
        <fullName evidence="1">DUF4219 domain-containing protein/UBN2 domain-containing protein</fullName>
    </submittedName>
</protein>